<evidence type="ECO:0000256" key="1">
    <source>
        <dbReference type="SAM" id="MobiDB-lite"/>
    </source>
</evidence>
<proteinExistence type="predicted"/>
<evidence type="ECO:0008006" key="4">
    <source>
        <dbReference type="Google" id="ProtNLM"/>
    </source>
</evidence>
<dbReference type="PANTHER" id="PTHR33781:SF4">
    <property type="entry name" value="PROTEIN PHYTOCHROME KINASE SUBSTRATE 1"/>
    <property type="match status" value="1"/>
</dbReference>
<dbReference type="EMBL" id="BSYO01000030">
    <property type="protein sequence ID" value="GMH26164.1"/>
    <property type="molecule type" value="Genomic_DNA"/>
</dbReference>
<accession>A0AAD3TC04</accession>
<name>A0AAD3TC04_NEPGR</name>
<dbReference type="Proteomes" id="UP001279734">
    <property type="component" value="Unassembled WGS sequence"/>
</dbReference>
<dbReference type="InterPro" id="IPR039615">
    <property type="entry name" value="PKS"/>
</dbReference>
<evidence type="ECO:0000313" key="3">
    <source>
        <dbReference type="Proteomes" id="UP001279734"/>
    </source>
</evidence>
<reference evidence="2" key="1">
    <citation type="submission" date="2023-05" db="EMBL/GenBank/DDBJ databases">
        <title>Nepenthes gracilis genome sequencing.</title>
        <authorList>
            <person name="Fukushima K."/>
        </authorList>
    </citation>
    <scope>NUCLEOTIDE SEQUENCE</scope>
    <source>
        <strain evidence="2">SING2019-196</strain>
    </source>
</reference>
<sequence length="406" mass="44399">MSSTTVASSCHGSSLNDVSFSSYLSSAEETYVRELGESNHNLSSGIPVPQERRCSRKTTAEDGEIDVFSADTYFNGEMEDANPRNADLGTRNCGNKIEEQVNGGHLKPRIQSRAPSICSKSSWNSQIALLRTVLRNSSRKDKTNRAQGMKFFAILGCNCSCSDKKSLDVDGHVYEGYSHSKVSSKATKTSLEPAYPISTNKLQLETGKFDVSIKREDRFASQISCSPDKMLSTEEQERARKSLEVFGRRELGKGGKTFSLERRRSMFPWGASRREYQLNSQTPLVEIQSDVESEASSDLFELECLSCSGDPVLARCATPASCYPPSEASIVWSVVTASAADFSAALSDSEDQQISAGNRGKISPVTRAAGNNEHPKWRPVGILAGCKSWKAVSVAERDPLSRKGKI</sequence>
<keyword evidence="3" id="KW-1185">Reference proteome</keyword>
<dbReference type="PANTHER" id="PTHR33781">
    <property type="entry name" value="PROTEIN PHYTOCHROME KINASE SUBSTRATE 1-RELATED"/>
    <property type="match status" value="1"/>
</dbReference>
<organism evidence="2 3">
    <name type="scientific">Nepenthes gracilis</name>
    <name type="common">Slender pitcher plant</name>
    <dbReference type="NCBI Taxonomy" id="150966"/>
    <lineage>
        <taxon>Eukaryota</taxon>
        <taxon>Viridiplantae</taxon>
        <taxon>Streptophyta</taxon>
        <taxon>Embryophyta</taxon>
        <taxon>Tracheophyta</taxon>
        <taxon>Spermatophyta</taxon>
        <taxon>Magnoliopsida</taxon>
        <taxon>eudicotyledons</taxon>
        <taxon>Gunneridae</taxon>
        <taxon>Pentapetalae</taxon>
        <taxon>Caryophyllales</taxon>
        <taxon>Nepenthaceae</taxon>
        <taxon>Nepenthes</taxon>
    </lineage>
</organism>
<feature type="region of interest" description="Disordered" evidence="1">
    <location>
        <begin position="350"/>
        <end position="374"/>
    </location>
</feature>
<gene>
    <name evidence="2" type="ORF">Nepgr_028007</name>
</gene>
<protein>
    <recommendedName>
        <fullName evidence="4">Protein PHYTOCHROME KINASE SUBSTRATE 1-like</fullName>
    </recommendedName>
</protein>
<dbReference type="AlphaFoldDB" id="A0AAD3TC04"/>
<comment type="caution">
    <text evidence="2">The sequence shown here is derived from an EMBL/GenBank/DDBJ whole genome shotgun (WGS) entry which is preliminary data.</text>
</comment>
<dbReference type="GO" id="GO:0009638">
    <property type="term" value="P:phototropism"/>
    <property type="evidence" value="ECO:0007669"/>
    <property type="project" value="InterPro"/>
</dbReference>
<feature type="region of interest" description="Disordered" evidence="1">
    <location>
        <begin position="38"/>
        <end position="60"/>
    </location>
</feature>
<evidence type="ECO:0000313" key="2">
    <source>
        <dbReference type="EMBL" id="GMH26164.1"/>
    </source>
</evidence>